<evidence type="ECO:0000259" key="10">
    <source>
        <dbReference type="Pfam" id="PF00266"/>
    </source>
</evidence>
<comment type="similarity">
    <text evidence="2 8">Belongs to the class-V pyridoxal-phosphate-dependent aminotransferase family. Csd subfamily.</text>
</comment>
<evidence type="ECO:0000256" key="2">
    <source>
        <dbReference type="ARBA" id="ARBA00010447"/>
    </source>
</evidence>
<accession>A0A934IDZ1</accession>
<dbReference type="CDD" id="cd06453">
    <property type="entry name" value="SufS_like"/>
    <property type="match status" value="1"/>
</dbReference>
<dbReference type="GO" id="GO:0006534">
    <property type="term" value="P:cysteine metabolic process"/>
    <property type="evidence" value="ECO:0007669"/>
    <property type="project" value="UniProtKB-UniRule"/>
</dbReference>
<dbReference type="GO" id="GO:0030170">
    <property type="term" value="F:pyridoxal phosphate binding"/>
    <property type="evidence" value="ECO:0007669"/>
    <property type="project" value="UniProtKB-UniRule"/>
</dbReference>
<dbReference type="PROSITE" id="PS00595">
    <property type="entry name" value="AA_TRANSFER_CLASS_5"/>
    <property type="match status" value="1"/>
</dbReference>
<dbReference type="AlphaFoldDB" id="A0A934IDZ1"/>
<organism evidence="11 12">
    <name type="scientific">Acuticoccus mangrovi</name>
    <dbReference type="NCBI Taxonomy" id="2796142"/>
    <lineage>
        <taxon>Bacteria</taxon>
        <taxon>Pseudomonadati</taxon>
        <taxon>Pseudomonadota</taxon>
        <taxon>Alphaproteobacteria</taxon>
        <taxon>Hyphomicrobiales</taxon>
        <taxon>Amorphaceae</taxon>
        <taxon>Acuticoccus</taxon>
    </lineage>
</organism>
<comment type="cofactor">
    <cofactor evidence="1 7">
        <name>pyridoxal 5'-phosphate</name>
        <dbReference type="ChEBI" id="CHEBI:597326"/>
    </cofactor>
</comment>
<dbReference type="InterPro" id="IPR015421">
    <property type="entry name" value="PyrdxlP-dep_Trfase_major"/>
</dbReference>
<keyword evidence="12" id="KW-1185">Reference proteome</keyword>
<dbReference type="InterPro" id="IPR015422">
    <property type="entry name" value="PyrdxlP-dep_Trfase_small"/>
</dbReference>
<evidence type="ECO:0000256" key="3">
    <source>
        <dbReference type="ARBA" id="ARBA00012239"/>
    </source>
</evidence>
<reference evidence="11" key="1">
    <citation type="submission" date="2020-12" db="EMBL/GenBank/DDBJ databases">
        <title>Bacterial taxonomy.</title>
        <authorList>
            <person name="Pan X."/>
        </authorList>
    </citation>
    <scope>NUCLEOTIDE SEQUENCE</scope>
    <source>
        <strain evidence="11">B2012</strain>
    </source>
</reference>
<evidence type="ECO:0000313" key="11">
    <source>
        <dbReference type="EMBL" id="MBJ3774783.1"/>
    </source>
</evidence>
<dbReference type="PANTHER" id="PTHR43586:SF8">
    <property type="entry name" value="CYSTEINE DESULFURASE 1, CHLOROPLASTIC"/>
    <property type="match status" value="1"/>
</dbReference>
<dbReference type="InterPro" id="IPR010970">
    <property type="entry name" value="Cys_dSase_SufS"/>
</dbReference>
<evidence type="ECO:0000256" key="8">
    <source>
        <dbReference type="RuleBase" id="RU004506"/>
    </source>
</evidence>
<dbReference type="InterPro" id="IPR015424">
    <property type="entry name" value="PyrdxlP-dep_Trfase"/>
</dbReference>
<dbReference type="NCBIfam" id="TIGR01979">
    <property type="entry name" value="sufS"/>
    <property type="match status" value="1"/>
</dbReference>
<evidence type="ECO:0000256" key="9">
    <source>
        <dbReference type="SAM" id="MobiDB-lite"/>
    </source>
</evidence>
<sequence length="478" mass="51825">MRPRRDVGRSRRGDGVLPARPRRAGGLRPPPARRGLRGGGAGARHRRGAAGQARRSPARRARRHGRQDVELRAPFDVEAVRADFPILRQEIHGKPLVYLDNAASAQKPQAVLDRIMQAYSEDYANVHRGLHTLANRSTEAYEGARETVRRHINAASADEVIFTRSSTEAINLVSNAWGRGHIGEGDEIVLSVMEHHSNIVPWHMLRTEKGAVLKWVELAEDGSLDMASFESALSERTKLVAIVHMSNVLGTVTPVADIVEIAHARGIPVLVDGSQSTAHGPVDVQALDCDFFACTGHKIYGPTGIGVLYGKRAILEEMPPFLGGGEMIAAVGRDEIIYAGLPNRFEAGTPPIVQAIGLGAALDYVAEIGWDRIHAHEMAVRDYARERLRGINALTLYGDAPGKGAVFAFNLEGAHPHDVATILDREGVAVRAGTHCAEPLMDALGTTATCRASFGLYNTVAEVDRLAEAIEKAHRFFV</sequence>
<keyword evidence="5 8" id="KW-0663">Pyridoxal phosphate</keyword>
<dbReference type="PANTHER" id="PTHR43586">
    <property type="entry name" value="CYSTEINE DESULFURASE"/>
    <property type="match status" value="1"/>
</dbReference>
<feature type="domain" description="Aminotransferase class V" evidence="10">
    <location>
        <begin position="97"/>
        <end position="466"/>
    </location>
</feature>
<evidence type="ECO:0000313" key="12">
    <source>
        <dbReference type="Proteomes" id="UP000609531"/>
    </source>
</evidence>
<dbReference type="InterPro" id="IPR020578">
    <property type="entry name" value="Aminotrans_V_PyrdxlP_BS"/>
</dbReference>
<evidence type="ECO:0000256" key="7">
    <source>
        <dbReference type="RuleBase" id="RU004504"/>
    </source>
</evidence>
<evidence type="ECO:0000256" key="5">
    <source>
        <dbReference type="ARBA" id="ARBA00022898"/>
    </source>
</evidence>
<evidence type="ECO:0000256" key="6">
    <source>
        <dbReference type="ARBA" id="ARBA00050776"/>
    </source>
</evidence>
<dbReference type="EC" id="2.8.1.7" evidence="3 8"/>
<gene>
    <name evidence="11" type="ORF">JCR33_03745</name>
</gene>
<name>A0A934IDZ1_9HYPH</name>
<feature type="compositionally biased region" description="Basic and acidic residues" evidence="9">
    <location>
        <begin position="1"/>
        <end position="14"/>
    </location>
</feature>
<proteinExistence type="inferred from homology"/>
<feature type="compositionally biased region" description="Basic residues" evidence="9">
    <location>
        <begin position="56"/>
        <end position="65"/>
    </location>
</feature>
<feature type="region of interest" description="Disordered" evidence="9">
    <location>
        <begin position="1"/>
        <end position="67"/>
    </location>
</feature>
<comment type="function">
    <text evidence="8">Catalyzes the removal of elemental sulfur and selenium atoms from L-cysteine, L-cystine, L-selenocysteine, and L-selenocystine to produce L-alanine.</text>
</comment>
<evidence type="ECO:0000256" key="1">
    <source>
        <dbReference type="ARBA" id="ARBA00001933"/>
    </source>
</evidence>
<dbReference type="Pfam" id="PF00266">
    <property type="entry name" value="Aminotran_5"/>
    <property type="match status" value="1"/>
</dbReference>
<dbReference type="SUPFAM" id="SSF53383">
    <property type="entry name" value="PLP-dependent transferases"/>
    <property type="match status" value="1"/>
</dbReference>
<evidence type="ECO:0000256" key="4">
    <source>
        <dbReference type="ARBA" id="ARBA00022679"/>
    </source>
</evidence>
<protein>
    <recommendedName>
        <fullName evidence="3 8">Cysteine desulfurase</fullName>
        <ecNumber evidence="3 8">2.8.1.7</ecNumber>
    </recommendedName>
</protein>
<dbReference type="Gene3D" id="3.90.1150.10">
    <property type="entry name" value="Aspartate Aminotransferase, domain 1"/>
    <property type="match status" value="1"/>
</dbReference>
<dbReference type="EMBL" id="JAEKJA010000002">
    <property type="protein sequence ID" value="MBJ3774783.1"/>
    <property type="molecule type" value="Genomic_DNA"/>
</dbReference>
<dbReference type="GO" id="GO:0031071">
    <property type="term" value="F:cysteine desulfurase activity"/>
    <property type="evidence" value="ECO:0007669"/>
    <property type="project" value="UniProtKB-UniRule"/>
</dbReference>
<keyword evidence="4 8" id="KW-0808">Transferase</keyword>
<dbReference type="Gene3D" id="3.40.640.10">
    <property type="entry name" value="Type I PLP-dependent aspartate aminotransferase-like (Major domain)"/>
    <property type="match status" value="1"/>
</dbReference>
<dbReference type="InterPro" id="IPR000192">
    <property type="entry name" value="Aminotrans_V_dom"/>
</dbReference>
<comment type="caution">
    <text evidence="11">The sequence shown here is derived from an EMBL/GenBank/DDBJ whole genome shotgun (WGS) entry which is preliminary data.</text>
</comment>
<comment type="catalytic activity">
    <reaction evidence="6 8">
        <text>(sulfur carrier)-H + L-cysteine = (sulfur carrier)-SH + L-alanine</text>
        <dbReference type="Rhea" id="RHEA:43892"/>
        <dbReference type="Rhea" id="RHEA-COMP:14737"/>
        <dbReference type="Rhea" id="RHEA-COMP:14739"/>
        <dbReference type="ChEBI" id="CHEBI:29917"/>
        <dbReference type="ChEBI" id="CHEBI:35235"/>
        <dbReference type="ChEBI" id="CHEBI:57972"/>
        <dbReference type="ChEBI" id="CHEBI:64428"/>
        <dbReference type="EC" id="2.8.1.7"/>
    </reaction>
</comment>
<dbReference type="Proteomes" id="UP000609531">
    <property type="component" value="Unassembled WGS sequence"/>
</dbReference>